<gene>
    <name evidence="15" type="ORF">IX83_03520</name>
</gene>
<comment type="similarity">
    <text evidence="1">Belongs to the helicase family. UvrD subfamily.</text>
</comment>
<evidence type="ECO:0000256" key="12">
    <source>
        <dbReference type="PROSITE-ProRule" id="PRU00560"/>
    </source>
</evidence>
<dbReference type="Pfam" id="PF13361">
    <property type="entry name" value="UvrD_C"/>
    <property type="match status" value="1"/>
</dbReference>
<dbReference type="PROSITE" id="PS51217">
    <property type="entry name" value="UVRD_HELICASE_CTER"/>
    <property type="match status" value="1"/>
</dbReference>
<keyword evidence="7" id="KW-0413">Isomerase</keyword>
<evidence type="ECO:0000256" key="5">
    <source>
        <dbReference type="ARBA" id="ARBA00022840"/>
    </source>
</evidence>
<evidence type="ECO:0000256" key="1">
    <source>
        <dbReference type="ARBA" id="ARBA00009922"/>
    </source>
</evidence>
<keyword evidence="5 12" id="KW-0067">ATP-binding</keyword>
<dbReference type="GO" id="GO:0016887">
    <property type="term" value="F:ATP hydrolysis activity"/>
    <property type="evidence" value="ECO:0007669"/>
    <property type="project" value="RHEA"/>
</dbReference>
<dbReference type="GO" id="GO:0005524">
    <property type="term" value="F:ATP binding"/>
    <property type="evidence" value="ECO:0007669"/>
    <property type="project" value="UniProtKB-UniRule"/>
</dbReference>
<dbReference type="OrthoDB" id="5905204at2"/>
<evidence type="ECO:0000259" key="13">
    <source>
        <dbReference type="PROSITE" id="PS51198"/>
    </source>
</evidence>
<feature type="domain" description="UvrD-like helicase C-terminal" evidence="14">
    <location>
        <begin position="290"/>
        <end position="577"/>
    </location>
</feature>
<keyword evidence="2 12" id="KW-0547">Nucleotide-binding</keyword>
<dbReference type="GO" id="GO:0000725">
    <property type="term" value="P:recombinational repair"/>
    <property type="evidence" value="ECO:0007669"/>
    <property type="project" value="TreeGrafter"/>
</dbReference>
<evidence type="ECO:0000256" key="11">
    <source>
        <dbReference type="ARBA" id="ARBA00048988"/>
    </source>
</evidence>
<evidence type="ECO:0000256" key="3">
    <source>
        <dbReference type="ARBA" id="ARBA00022801"/>
    </source>
</evidence>
<dbReference type="Gene3D" id="1.10.10.160">
    <property type="match status" value="1"/>
</dbReference>
<dbReference type="Proteomes" id="UP000028945">
    <property type="component" value="Chromosome"/>
</dbReference>
<dbReference type="CDD" id="cd17932">
    <property type="entry name" value="DEXQc_UvrD"/>
    <property type="match status" value="1"/>
</dbReference>
<comment type="catalytic activity">
    <reaction evidence="8">
        <text>Couples ATP hydrolysis with the unwinding of duplex DNA by translocating in the 3'-5' direction.</text>
        <dbReference type="EC" id="5.6.2.4"/>
    </reaction>
</comment>
<sequence>MNIPFFDKLNDKQKEAVVNDGQYTLVLAGAGSGKTRVLTTRMSYLTTHGVSVYSIMAVTFTNKAANEMLSRIRTVIPFESRYLWVGTFHSLSNRFLRLHHKEAGLSQTFEILDSSDQLSLIKRLIKEHCPEKLEEEKALPSILQNFINKTKEEGLRAKDATSSSLFRAKDPFFVSMYELYEKRCEQENVVDFAELILRSYEVMRDNEAIRQHYQRRFRHLLVDEFQDTNMLQYKWLRIFAGADTSIFVVGDDDQSIYSFRGARSENMSDFKQSLAKDNVVKLEQNYRSTSHILDTANAIIQKNNKRLGKNLWSSSGDGEKVRVACWENDFNESKEVLERIKEFHREGKPYRDMAILYRNNAQSRTFEHDLYNAGILFHVYGGLRFYDRQEVKDVLAYLRVIADLSSNNSFLRVVNHPPRGIGSRTIENLQEHANEIGCPLHQAIEALPANSRHKLHGFIDLVSRLREVAYEKNLAELVAYVIEETGLRTYYAEKQKEKEDKLENLDELVNAAMQFCMENNMANQPALTKETPVEEEDTINLPPLLEFLSMASLESGENQANQSDDAVQLMTIHASKGLEFDTVFLVGLEEGILPSEYSIKNASEDNHLIEEERRLFYVAITRAQRYLFISLVIYRRLYGKLEMKFPSQFLEEMPEEHIHWITENPFSKTDESETLHQPINWARSAIAEKFRNLGKNETEAVPVTEHKESVLKHGDIEYRQGQKVFHESFGEGVITGVSEQGSMPQVTINFIGKGGVRTAKGPKTVALGYVKLTFL</sequence>
<dbReference type="AlphaFoldDB" id="A0A077DG96"/>
<evidence type="ECO:0000313" key="16">
    <source>
        <dbReference type="Proteomes" id="UP000028945"/>
    </source>
</evidence>
<protein>
    <recommendedName>
        <fullName evidence="9">DNA 3'-5' helicase</fullName>
        <ecNumber evidence="9">5.6.2.4</ecNumber>
    </recommendedName>
    <alternativeName>
        <fullName evidence="10">DNA 3'-5' helicase II</fullName>
    </alternativeName>
</protein>
<dbReference type="InterPro" id="IPR014016">
    <property type="entry name" value="UvrD-like_ATP-bd"/>
</dbReference>
<evidence type="ECO:0000256" key="10">
    <source>
        <dbReference type="ARBA" id="ARBA00034923"/>
    </source>
</evidence>
<feature type="domain" description="UvrD-like helicase ATP-binding" evidence="13">
    <location>
        <begin position="7"/>
        <end position="289"/>
    </location>
</feature>
<evidence type="ECO:0000313" key="15">
    <source>
        <dbReference type="EMBL" id="AIL32497.1"/>
    </source>
</evidence>
<dbReference type="CDD" id="cd18807">
    <property type="entry name" value="SF1_C_UvrD"/>
    <property type="match status" value="1"/>
</dbReference>
<dbReference type="GO" id="GO:0005829">
    <property type="term" value="C:cytosol"/>
    <property type="evidence" value="ECO:0007669"/>
    <property type="project" value="TreeGrafter"/>
</dbReference>
<proteinExistence type="inferred from homology"/>
<keyword evidence="16" id="KW-1185">Reference proteome</keyword>
<evidence type="ECO:0000256" key="9">
    <source>
        <dbReference type="ARBA" id="ARBA00034808"/>
    </source>
</evidence>
<dbReference type="GO" id="GO:0003677">
    <property type="term" value="F:DNA binding"/>
    <property type="evidence" value="ECO:0007669"/>
    <property type="project" value="UniProtKB-KW"/>
</dbReference>
<keyword evidence="6" id="KW-0238">DNA-binding</keyword>
<evidence type="ECO:0000256" key="8">
    <source>
        <dbReference type="ARBA" id="ARBA00034617"/>
    </source>
</evidence>
<organism evidence="15 16">
    <name type="scientific">Basilea psittacipulmonis DSM 24701</name>
    <dbReference type="NCBI Taxonomy" id="1072685"/>
    <lineage>
        <taxon>Bacteria</taxon>
        <taxon>Pseudomonadati</taxon>
        <taxon>Pseudomonadota</taxon>
        <taxon>Betaproteobacteria</taxon>
        <taxon>Burkholderiales</taxon>
        <taxon>Alcaligenaceae</taxon>
        <taxon>Basilea</taxon>
    </lineage>
</organism>
<dbReference type="InterPro" id="IPR027417">
    <property type="entry name" value="P-loop_NTPase"/>
</dbReference>
<dbReference type="Gene3D" id="3.40.50.300">
    <property type="entry name" value="P-loop containing nucleotide triphosphate hydrolases"/>
    <property type="match status" value="2"/>
</dbReference>
<dbReference type="InterPro" id="IPR000212">
    <property type="entry name" value="DNA_helicase_UvrD/REP"/>
</dbReference>
<dbReference type="GO" id="GO:0043138">
    <property type="term" value="F:3'-5' DNA helicase activity"/>
    <property type="evidence" value="ECO:0007669"/>
    <property type="project" value="UniProtKB-EC"/>
</dbReference>
<dbReference type="EC" id="5.6.2.4" evidence="9"/>
<evidence type="ECO:0000259" key="14">
    <source>
        <dbReference type="PROSITE" id="PS51217"/>
    </source>
</evidence>
<evidence type="ECO:0000256" key="7">
    <source>
        <dbReference type="ARBA" id="ARBA00023235"/>
    </source>
</evidence>
<keyword evidence="4 12" id="KW-0347">Helicase</keyword>
<dbReference type="Pfam" id="PF00580">
    <property type="entry name" value="UvrD-helicase"/>
    <property type="match status" value="1"/>
</dbReference>
<dbReference type="STRING" id="1072685.IX83_03520"/>
<dbReference type="PANTHER" id="PTHR11070">
    <property type="entry name" value="UVRD / RECB / PCRA DNA HELICASE FAMILY MEMBER"/>
    <property type="match status" value="1"/>
</dbReference>
<dbReference type="KEGG" id="bpsi:IX83_03520"/>
<feature type="binding site" evidence="12">
    <location>
        <begin position="28"/>
        <end position="35"/>
    </location>
    <ligand>
        <name>ATP</name>
        <dbReference type="ChEBI" id="CHEBI:30616"/>
    </ligand>
</feature>
<reference evidence="15 16" key="1">
    <citation type="journal article" date="2014" name="BMC Genomics">
        <title>A genomic perspective on a new bacterial genus and species from the Alcaligenaceae family, Basilea psittacipulmonis.</title>
        <authorList>
            <person name="Whiteson K.L."/>
            <person name="Hernandez D."/>
            <person name="Lazarevic V."/>
            <person name="Gaia N."/>
            <person name="Farinelli L."/>
            <person name="Francois P."/>
            <person name="Pilo P."/>
            <person name="Frey J."/>
            <person name="Schrenzel J."/>
        </authorList>
    </citation>
    <scope>NUCLEOTIDE SEQUENCE [LARGE SCALE GENOMIC DNA]</scope>
    <source>
        <strain evidence="15 16">DSM 24701</strain>
    </source>
</reference>
<dbReference type="GO" id="GO:0033202">
    <property type="term" value="C:DNA helicase complex"/>
    <property type="evidence" value="ECO:0007669"/>
    <property type="project" value="TreeGrafter"/>
</dbReference>
<dbReference type="eggNOG" id="COG0210">
    <property type="taxonomic scope" value="Bacteria"/>
</dbReference>
<dbReference type="RefSeq" id="WP_038499196.1">
    <property type="nucleotide sequence ID" value="NZ_AFWK01000019.1"/>
</dbReference>
<evidence type="ECO:0000256" key="2">
    <source>
        <dbReference type="ARBA" id="ARBA00022741"/>
    </source>
</evidence>
<dbReference type="EMBL" id="CP009238">
    <property type="protein sequence ID" value="AIL32497.1"/>
    <property type="molecule type" value="Genomic_DNA"/>
</dbReference>
<evidence type="ECO:0000256" key="6">
    <source>
        <dbReference type="ARBA" id="ARBA00023125"/>
    </source>
</evidence>
<keyword evidence="3 12" id="KW-0378">Hydrolase</keyword>
<dbReference type="PROSITE" id="PS51198">
    <property type="entry name" value="UVRD_HELICASE_ATP_BIND"/>
    <property type="match status" value="1"/>
</dbReference>
<evidence type="ECO:0000256" key="4">
    <source>
        <dbReference type="ARBA" id="ARBA00022806"/>
    </source>
</evidence>
<dbReference type="InterPro" id="IPR013986">
    <property type="entry name" value="DExx_box_DNA_helicase_dom_sf"/>
</dbReference>
<comment type="catalytic activity">
    <reaction evidence="11">
        <text>ATP + H2O = ADP + phosphate + H(+)</text>
        <dbReference type="Rhea" id="RHEA:13065"/>
        <dbReference type="ChEBI" id="CHEBI:15377"/>
        <dbReference type="ChEBI" id="CHEBI:15378"/>
        <dbReference type="ChEBI" id="CHEBI:30616"/>
        <dbReference type="ChEBI" id="CHEBI:43474"/>
        <dbReference type="ChEBI" id="CHEBI:456216"/>
        <dbReference type="EC" id="5.6.2.4"/>
    </reaction>
</comment>
<name>A0A077DG96_9BURK</name>
<dbReference type="InterPro" id="IPR014017">
    <property type="entry name" value="DNA_helicase_UvrD-like_C"/>
</dbReference>
<dbReference type="Gene3D" id="1.10.486.10">
    <property type="entry name" value="PCRA, domain 4"/>
    <property type="match status" value="1"/>
</dbReference>
<accession>A0A077DG96</accession>
<dbReference type="SUPFAM" id="SSF52540">
    <property type="entry name" value="P-loop containing nucleoside triphosphate hydrolases"/>
    <property type="match status" value="1"/>
</dbReference>
<dbReference type="HOGENOM" id="CLU_004585_5_2_4"/>
<dbReference type="PANTHER" id="PTHR11070:SF2">
    <property type="entry name" value="ATP-DEPENDENT DNA HELICASE SRS2"/>
    <property type="match status" value="1"/>
</dbReference>